<sequence>MTLQEWHNAPPQGDELLACISVLAALNERPSSPASIRAGLVLDEAGLLPFHQTEYALDQIGLRGETTTRRLRGWQERDLPAILFAGPGRALIVHGVNGNDFEIQLPGNTERVWVDREALEAVYGGEAVIVDPDPSRDREGERPWEKVRRNHWFWYEVWKIRKSFLYVMLAALVINLLAFALPLFTMNVYDRIIPNKSATSLWVLAFGVLIAISVEFGLRLARTRLVDELGRALDARLSQRLFEKILNLPMAERKGSTGAMARRVTDYEVVRDFFASTTVVLMVDILFLVLFVALIAILAGWLALIPLVAIIVMAAAGYTLQKSMGQAALDAQADASLQQTALIESISGIETLKACRAEGRMLGRWQRYSTASAQTQEKLRNLTATAVNLAALCQQSTNIALVIGGFYMFNAGTISMGGIIAIVMLAGRSLAPVGQLAFLMTRGRQAFITLESLQTLMEQSDEREKGSRSVVPVISQGQLELEHVGFSYPEAGKESLSDINLKIAPGERIGLIGRVASGKSTLGRLICGLYEPTEGSYRIDGLDSRQHHPHELRAALRFVGQDAELFSGTVRENLLLGARNLDEERLLAAVAASGADGFIGRDAAGFDLHIGERGSRLSGGQRSFMVLARALVEPSKLLFLDEPTGAMDTQTERLFIDRLNKAITPGQTLIVSTHRNAMLAIVDRLIVIDKGRIIADGPRDQILAKAGLAGE</sequence>
<dbReference type="Pfam" id="PF00664">
    <property type="entry name" value="ABC_membrane"/>
    <property type="match status" value="1"/>
</dbReference>
<dbReference type="InterPro" id="IPR003439">
    <property type="entry name" value="ABC_transporter-like_ATP-bd"/>
</dbReference>
<dbReference type="EMBL" id="JBHUEL010000012">
    <property type="protein sequence ID" value="MFD1768019.1"/>
    <property type="molecule type" value="Genomic_DNA"/>
</dbReference>
<name>A0ABW4MFY3_9SPHN</name>
<feature type="transmembrane region" description="Helical" evidence="7">
    <location>
        <begin position="273"/>
        <end position="295"/>
    </location>
</feature>
<evidence type="ECO:0000313" key="12">
    <source>
        <dbReference type="Proteomes" id="UP001597215"/>
    </source>
</evidence>
<dbReference type="Proteomes" id="UP001597215">
    <property type="component" value="Unassembled WGS sequence"/>
</dbReference>
<evidence type="ECO:0000256" key="3">
    <source>
        <dbReference type="ARBA" id="ARBA00022741"/>
    </source>
</evidence>
<dbReference type="PROSITE" id="PS50929">
    <property type="entry name" value="ABC_TM1F"/>
    <property type="match status" value="1"/>
</dbReference>
<evidence type="ECO:0000313" key="11">
    <source>
        <dbReference type="EMBL" id="MFD1768019.1"/>
    </source>
</evidence>
<evidence type="ECO:0000259" key="8">
    <source>
        <dbReference type="PROSITE" id="PS50893"/>
    </source>
</evidence>
<gene>
    <name evidence="11" type="ORF">ACFSAG_14335</name>
</gene>
<keyword evidence="6 7" id="KW-0472">Membrane</keyword>
<dbReference type="InterPro" id="IPR039421">
    <property type="entry name" value="Type_1_exporter"/>
</dbReference>
<dbReference type="SUPFAM" id="SSF90123">
    <property type="entry name" value="ABC transporter transmembrane region"/>
    <property type="match status" value="1"/>
</dbReference>
<reference evidence="12" key="1">
    <citation type="journal article" date="2019" name="Int. J. Syst. Evol. Microbiol.">
        <title>The Global Catalogue of Microorganisms (GCM) 10K type strain sequencing project: providing services to taxonomists for standard genome sequencing and annotation.</title>
        <authorList>
            <consortium name="The Broad Institute Genomics Platform"/>
            <consortium name="The Broad Institute Genome Sequencing Center for Infectious Disease"/>
            <person name="Wu L."/>
            <person name="Ma J."/>
        </authorList>
    </citation>
    <scope>NUCLEOTIDE SEQUENCE [LARGE SCALE GENOMIC DNA]</scope>
    <source>
        <strain evidence="12">CGMCC 1.12449</strain>
    </source>
</reference>
<dbReference type="PANTHER" id="PTHR24221">
    <property type="entry name" value="ATP-BINDING CASSETTE SUB-FAMILY B"/>
    <property type="match status" value="1"/>
</dbReference>
<dbReference type="InterPro" id="IPR036640">
    <property type="entry name" value="ABC1_TM_sf"/>
</dbReference>
<keyword evidence="4" id="KW-0067">ATP-binding</keyword>
<keyword evidence="3" id="KW-0547">Nucleotide-binding</keyword>
<dbReference type="SUPFAM" id="SSF52540">
    <property type="entry name" value="P-loop containing nucleoside triphosphate hydrolases"/>
    <property type="match status" value="1"/>
</dbReference>
<evidence type="ECO:0000256" key="6">
    <source>
        <dbReference type="ARBA" id="ARBA00023136"/>
    </source>
</evidence>
<dbReference type="InterPro" id="IPR003593">
    <property type="entry name" value="AAA+_ATPase"/>
</dbReference>
<feature type="transmembrane region" description="Helical" evidence="7">
    <location>
        <begin position="301"/>
        <end position="320"/>
    </location>
</feature>
<feature type="transmembrane region" description="Helical" evidence="7">
    <location>
        <begin position="164"/>
        <end position="189"/>
    </location>
</feature>
<comment type="subcellular location">
    <subcellularLocation>
        <location evidence="1">Cell membrane</location>
        <topology evidence="1">Multi-pass membrane protein</topology>
    </subcellularLocation>
</comment>
<evidence type="ECO:0000259" key="10">
    <source>
        <dbReference type="PROSITE" id="PS50990"/>
    </source>
</evidence>
<evidence type="ECO:0000256" key="1">
    <source>
        <dbReference type="ARBA" id="ARBA00004651"/>
    </source>
</evidence>
<dbReference type="Pfam" id="PF00005">
    <property type="entry name" value="ABC_tran"/>
    <property type="match status" value="1"/>
</dbReference>
<dbReference type="PANTHER" id="PTHR24221:SF248">
    <property type="entry name" value="ABC TRANSPORTER TRANSMEMBRANE REGION"/>
    <property type="match status" value="1"/>
</dbReference>
<feature type="transmembrane region" description="Helical" evidence="7">
    <location>
        <begin position="399"/>
        <end position="426"/>
    </location>
</feature>
<protein>
    <submittedName>
        <fullName evidence="11">Type I secretion system permease/ATPase</fullName>
    </submittedName>
</protein>
<dbReference type="Gene3D" id="3.90.70.10">
    <property type="entry name" value="Cysteine proteinases"/>
    <property type="match status" value="1"/>
</dbReference>
<evidence type="ECO:0000256" key="5">
    <source>
        <dbReference type="ARBA" id="ARBA00022989"/>
    </source>
</evidence>
<proteinExistence type="predicted"/>
<feature type="domain" description="ABC transporter" evidence="8">
    <location>
        <begin position="479"/>
        <end position="709"/>
    </location>
</feature>
<dbReference type="PROSITE" id="PS50990">
    <property type="entry name" value="PEPTIDASE_C39"/>
    <property type="match status" value="1"/>
</dbReference>
<dbReference type="CDD" id="cd18587">
    <property type="entry name" value="ABC_6TM_LapB_like"/>
    <property type="match status" value="1"/>
</dbReference>
<keyword evidence="5 7" id="KW-1133">Transmembrane helix</keyword>
<dbReference type="NCBIfam" id="TIGR03375">
    <property type="entry name" value="type_I_sec_LssB"/>
    <property type="match status" value="1"/>
</dbReference>
<accession>A0ABW4MFY3</accession>
<evidence type="ECO:0000259" key="9">
    <source>
        <dbReference type="PROSITE" id="PS50929"/>
    </source>
</evidence>
<evidence type="ECO:0000256" key="2">
    <source>
        <dbReference type="ARBA" id="ARBA00022692"/>
    </source>
</evidence>
<organism evidence="11 12">
    <name type="scientific">Sphingorhabdus buctiana</name>
    <dbReference type="NCBI Taxonomy" id="1508805"/>
    <lineage>
        <taxon>Bacteria</taxon>
        <taxon>Pseudomonadati</taxon>
        <taxon>Pseudomonadota</taxon>
        <taxon>Alphaproteobacteria</taxon>
        <taxon>Sphingomonadales</taxon>
        <taxon>Sphingomonadaceae</taxon>
        <taxon>Sphingorhabdus</taxon>
    </lineage>
</organism>
<comment type="caution">
    <text evidence="11">The sequence shown here is derived from an EMBL/GenBank/DDBJ whole genome shotgun (WGS) entry which is preliminary data.</text>
</comment>
<evidence type="ECO:0000256" key="4">
    <source>
        <dbReference type="ARBA" id="ARBA00022840"/>
    </source>
</evidence>
<dbReference type="Gene3D" id="1.20.1560.10">
    <property type="entry name" value="ABC transporter type 1, transmembrane domain"/>
    <property type="match status" value="1"/>
</dbReference>
<dbReference type="SMART" id="SM00382">
    <property type="entry name" value="AAA"/>
    <property type="match status" value="1"/>
</dbReference>
<dbReference type="Gene3D" id="3.40.50.300">
    <property type="entry name" value="P-loop containing nucleotide triphosphate hydrolases"/>
    <property type="match status" value="1"/>
</dbReference>
<keyword evidence="2 7" id="KW-0812">Transmembrane</keyword>
<feature type="domain" description="ABC transmembrane type-1" evidence="9">
    <location>
        <begin position="167"/>
        <end position="445"/>
    </location>
</feature>
<feature type="transmembrane region" description="Helical" evidence="7">
    <location>
        <begin position="201"/>
        <end position="221"/>
    </location>
</feature>
<dbReference type="InterPro" id="IPR027417">
    <property type="entry name" value="P-loop_NTPase"/>
</dbReference>
<dbReference type="InterPro" id="IPR005074">
    <property type="entry name" value="Peptidase_C39"/>
</dbReference>
<dbReference type="PROSITE" id="PS50893">
    <property type="entry name" value="ABC_TRANSPORTER_2"/>
    <property type="match status" value="1"/>
</dbReference>
<dbReference type="InterPro" id="IPR011527">
    <property type="entry name" value="ABC1_TM_dom"/>
</dbReference>
<feature type="domain" description="Peptidase C39" evidence="10">
    <location>
        <begin position="12"/>
        <end position="130"/>
    </location>
</feature>
<keyword evidence="12" id="KW-1185">Reference proteome</keyword>
<evidence type="ECO:0000256" key="7">
    <source>
        <dbReference type="SAM" id="Phobius"/>
    </source>
</evidence>
<dbReference type="InterPro" id="IPR017750">
    <property type="entry name" value="ATPase_T1SS"/>
</dbReference>